<comment type="caution">
    <text evidence="2">The sequence shown here is derived from an EMBL/GenBank/DDBJ whole genome shotgun (WGS) entry which is preliminary data.</text>
</comment>
<feature type="region of interest" description="Disordered" evidence="1">
    <location>
        <begin position="43"/>
        <end position="82"/>
    </location>
</feature>
<reference evidence="2 3" key="1">
    <citation type="journal article" date="2019" name="Sci. Rep.">
        <title>Orb-weaving spider Araneus ventricosus genome elucidates the spidroin gene catalogue.</title>
        <authorList>
            <person name="Kono N."/>
            <person name="Nakamura H."/>
            <person name="Ohtoshi R."/>
            <person name="Moran D.A.P."/>
            <person name="Shinohara A."/>
            <person name="Yoshida Y."/>
            <person name="Fujiwara M."/>
            <person name="Mori M."/>
            <person name="Tomita M."/>
            <person name="Arakawa K."/>
        </authorList>
    </citation>
    <scope>NUCLEOTIDE SEQUENCE [LARGE SCALE GENOMIC DNA]</scope>
</reference>
<dbReference type="AlphaFoldDB" id="A0A4Y2LI31"/>
<accession>A0A4Y2LI31</accession>
<keyword evidence="3" id="KW-1185">Reference proteome</keyword>
<proteinExistence type="predicted"/>
<organism evidence="2 3">
    <name type="scientific">Araneus ventricosus</name>
    <name type="common">Orbweaver spider</name>
    <name type="synonym">Epeira ventricosa</name>
    <dbReference type="NCBI Taxonomy" id="182803"/>
    <lineage>
        <taxon>Eukaryota</taxon>
        <taxon>Metazoa</taxon>
        <taxon>Ecdysozoa</taxon>
        <taxon>Arthropoda</taxon>
        <taxon>Chelicerata</taxon>
        <taxon>Arachnida</taxon>
        <taxon>Araneae</taxon>
        <taxon>Araneomorphae</taxon>
        <taxon>Entelegynae</taxon>
        <taxon>Araneoidea</taxon>
        <taxon>Araneidae</taxon>
        <taxon>Araneus</taxon>
    </lineage>
</organism>
<dbReference type="Proteomes" id="UP000499080">
    <property type="component" value="Unassembled WGS sequence"/>
</dbReference>
<evidence type="ECO:0000313" key="3">
    <source>
        <dbReference type="Proteomes" id="UP000499080"/>
    </source>
</evidence>
<feature type="compositionally biased region" description="Basic and acidic residues" evidence="1">
    <location>
        <begin position="52"/>
        <end position="64"/>
    </location>
</feature>
<sequence>MKVSSRYQLSVKRDESISSLHHFLVTSLIAFVTEATRETDELLRRNLPIETPPKETTVRQKDSNRGLAAGSFTSRTSSVSNSKATTYWKIDSDQANELSIQAFNIPTCNITVRKRNWTKQATVQQPR</sequence>
<feature type="compositionally biased region" description="Low complexity" evidence="1">
    <location>
        <begin position="71"/>
        <end position="82"/>
    </location>
</feature>
<evidence type="ECO:0000313" key="2">
    <source>
        <dbReference type="EMBL" id="GBN13840.1"/>
    </source>
</evidence>
<gene>
    <name evidence="2" type="ORF">AVEN_238757_1</name>
</gene>
<dbReference type="EMBL" id="BGPR01005835">
    <property type="protein sequence ID" value="GBN13840.1"/>
    <property type="molecule type" value="Genomic_DNA"/>
</dbReference>
<protein>
    <submittedName>
        <fullName evidence="2">Uncharacterized protein</fullName>
    </submittedName>
</protein>
<evidence type="ECO:0000256" key="1">
    <source>
        <dbReference type="SAM" id="MobiDB-lite"/>
    </source>
</evidence>
<name>A0A4Y2LI31_ARAVE</name>